<dbReference type="SUPFAM" id="SSF48371">
    <property type="entry name" value="ARM repeat"/>
    <property type="match status" value="1"/>
</dbReference>
<dbReference type="InParanoid" id="A0A0D2WNK2"/>
<dbReference type="InterPro" id="IPR011989">
    <property type="entry name" value="ARM-like"/>
</dbReference>
<evidence type="ECO:0000313" key="2">
    <source>
        <dbReference type="EMBL" id="KJE92720.1"/>
    </source>
</evidence>
<dbReference type="EMBL" id="KE346364">
    <property type="protein sequence ID" value="KJE92720.1"/>
    <property type="molecule type" value="Genomic_DNA"/>
</dbReference>
<gene>
    <name evidence="2" type="ORF">CAOG_003635</name>
</gene>
<name>A0A0D2WNK2_CAPO3</name>
<dbReference type="RefSeq" id="XP_004363363.1">
    <property type="nucleotide sequence ID" value="XM_004363306.2"/>
</dbReference>
<dbReference type="Gene3D" id="1.25.10.10">
    <property type="entry name" value="Leucine-rich Repeat Variant"/>
    <property type="match status" value="2"/>
</dbReference>
<reference evidence="3" key="1">
    <citation type="submission" date="2011-02" db="EMBL/GenBank/DDBJ databases">
        <title>The Genome Sequence of Capsaspora owczarzaki ATCC 30864.</title>
        <authorList>
            <person name="Russ C."/>
            <person name="Cuomo C."/>
            <person name="Burger G."/>
            <person name="Gray M.W."/>
            <person name="Holland P.W.H."/>
            <person name="King N."/>
            <person name="Lang F.B.F."/>
            <person name="Roger A.J."/>
            <person name="Ruiz-Trillo I."/>
            <person name="Young S.K."/>
            <person name="Zeng Q."/>
            <person name="Gargeya S."/>
            <person name="Alvarado L."/>
            <person name="Berlin A."/>
            <person name="Chapman S.B."/>
            <person name="Chen Z."/>
            <person name="Freedman E."/>
            <person name="Gellesch M."/>
            <person name="Goldberg J."/>
            <person name="Griggs A."/>
            <person name="Gujja S."/>
            <person name="Heilman E."/>
            <person name="Heiman D."/>
            <person name="Howarth C."/>
            <person name="Mehta T."/>
            <person name="Neiman D."/>
            <person name="Pearson M."/>
            <person name="Roberts A."/>
            <person name="Saif S."/>
            <person name="Shea T."/>
            <person name="Shenoy N."/>
            <person name="Sisk P."/>
            <person name="Stolte C."/>
            <person name="Sykes S."/>
            <person name="White J."/>
            <person name="Yandava C."/>
            <person name="Haas B."/>
            <person name="Nusbaum C."/>
            <person name="Birren B."/>
        </authorList>
    </citation>
    <scope>NUCLEOTIDE SEQUENCE</scope>
    <source>
        <strain evidence="3">ATCC 30864</strain>
    </source>
</reference>
<organism evidence="2 3">
    <name type="scientific">Capsaspora owczarzaki (strain ATCC 30864)</name>
    <dbReference type="NCBI Taxonomy" id="595528"/>
    <lineage>
        <taxon>Eukaryota</taxon>
        <taxon>Filasterea</taxon>
        <taxon>Capsaspora</taxon>
    </lineage>
</organism>
<feature type="region of interest" description="Disordered" evidence="1">
    <location>
        <begin position="26"/>
        <end position="58"/>
    </location>
</feature>
<proteinExistence type="predicted"/>
<accession>A0A0D2WNK2</accession>
<protein>
    <submittedName>
        <fullName evidence="2">Uncharacterized protein</fullName>
    </submittedName>
</protein>
<sequence length="927" mass="100584">MTAHSLDAESKSALASSLTRLTLAARQKLHRTHASPDRPAQQQDNADDDDDDDSGACGRAAIEHDDVFSRINDDTRYEKLLDWLCCWFFPSQPRPAEEVDILADPSARPDELPSSNQGAVSRAVLIELGGLEFLSAALLSPNDEKLVNVVVRAIGYLLQCPDTWRMLESGLAGCVDQASHLLQLVVALLCDPHSSDPVAHAAVDAISRILSHAEGVAAISACWGDVCAQLVKTLVRPDSSEFVIVDIYNLVACATLASTPSSILASGLFCVGVPDSIRPLIVLRQSVAVLALFHLSPNADLVLAVPDAGLKYQSAIPSPACPIHPVEALGAYLHKHAVLPLALALVHEEGHALASISFDVLESWLRCACRAPSDGLWASFFVNQDEPCAPLLVATQTRVFNALSLPIRQRVNVQQSHPTRLQLRILGQLCTLFLLLPRPQFAGVIAATKQSVQQLLLAILDQLTQAMDDRMSPESVYSALHACHAFAQSADLSSDDALLFALRAGAWIEQSTMRLPRRCVLAALDVLSVTLRQETLTAQGAAVAPCLNVLSTLATQAFDPTIQARAMLLSIRIGCAMNNLDAAAALLEGQLNNFTTDQWETHDSIVQLVTLLLWFILQHSESAESSSARDYMTNKLAVSWKELEADLQPTPAALAQYRSLVSRLYQGSFLPRILSRQLVRQPTNTYLRASVGAFLCCLLPSTWLWQGASLLSALHPDTAQASLTESLLPLCIQLLSDDEAFPRRAGATCVAAWVASVPVVQQHLAQQLYRSVLGESVCTTSNGHPCSTTLGAMLLECLDLMHRDLDWEVRRSYIDAIVHLSQGSSQECRNLASSQTSIAVDGLQRLVTTDEDPVVRRHAAFALEQILTSSGTLHVDSLQHLRETIVDALRDTAHDNSVRALSDVRIDALEELFGVGTLARADNVDCY</sequence>
<dbReference type="InterPro" id="IPR016024">
    <property type="entry name" value="ARM-type_fold"/>
</dbReference>
<evidence type="ECO:0000256" key="1">
    <source>
        <dbReference type="SAM" id="MobiDB-lite"/>
    </source>
</evidence>
<dbReference type="AlphaFoldDB" id="A0A0D2WNK2"/>
<keyword evidence="3" id="KW-1185">Reference proteome</keyword>
<feature type="compositionally biased region" description="Acidic residues" evidence="1">
    <location>
        <begin position="45"/>
        <end position="54"/>
    </location>
</feature>
<dbReference type="Proteomes" id="UP000008743">
    <property type="component" value="Unassembled WGS sequence"/>
</dbReference>
<evidence type="ECO:0000313" key="3">
    <source>
        <dbReference type="Proteomes" id="UP000008743"/>
    </source>
</evidence>